<feature type="domain" description="Terminase ATPase subunit N-terminal" evidence="1">
    <location>
        <begin position="9"/>
        <end position="57"/>
    </location>
</feature>
<evidence type="ECO:0000259" key="1">
    <source>
        <dbReference type="Pfam" id="PF06056"/>
    </source>
</evidence>
<sequence>MTAREREEKRELARLLYLQGKEQKSIALSVNVSEATISKWVQAGQWQSLRAAQHITRPELVNKILLSIDKLLDDTLNSNDPAAAASLGKQLKGFSDAIEKLDKKANVVTAIEVFIAFGKWMEHRMSIDTDLTPELIKTITKYQDLYVTQLMASPTQ</sequence>
<proteinExistence type="predicted"/>
<protein>
    <submittedName>
        <fullName evidence="2">ATPase subunit of terminase (GpP like)</fullName>
    </submittedName>
</protein>
<dbReference type="InterPro" id="IPR010332">
    <property type="entry name" value="ATPase_terminase-su_N"/>
</dbReference>
<dbReference type="EMBL" id="BK015854">
    <property type="protein sequence ID" value="DAD69696.1"/>
    <property type="molecule type" value="Genomic_DNA"/>
</dbReference>
<reference evidence="2" key="1">
    <citation type="journal article" date="2021" name="Proc. Natl. Acad. Sci. U.S.A.">
        <title>A Catalog of Tens of Thousands of Viruses from Human Metagenomes Reveals Hidden Associations with Chronic Diseases.</title>
        <authorList>
            <person name="Tisza M.J."/>
            <person name="Buck C.B."/>
        </authorList>
    </citation>
    <scope>NUCLEOTIDE SEQUENCE</scope>
    <source>
        <strain evidence="2">CtFCq8</strain>
    </source>
</reference>
<evidence type="ECO:0000313" key="2">
    <source>
        <dbReference type="EMBL" id="DAD69696.1"/>
    </source>
</evidence>
<organism evidence="2">
    <name type="scientific">Myoviridae sp. ctFCq8</name>
    <dbReference type="NCBI Taxonomy" id="2827605"/>
    <lineage>
        <taxon>Viruses</taxon>
        <taxon>Duplodnaviria</taxon>
        <taxon>Heunggongvirae</taxon>
        <taxon>Uroviricota</taxon>
        <taxon>Caudoviricetes</taxon>
    </lineage>
</organism>
<name>A0A8S5LIJ4_9CAUD</name>
<accession>A0A8S5LIJ4</accession>
<dbReference type="Pfam" id="PF06056">
    <property type="entry name" value="Terminase_5"/>
    <property type="match status" value="1"/>
</dbReference>